<evidence type="ECO:0000256" key="2">
    <source>
        <dbReference type="SAM" id="Phobius"/>
    </source>
</evidence>
<keyword evidence="2" id="KW-1133">Transmembrane helix</keyword>
<dbReference type="InterPro" id="IPR021514">
    <property type="entry name" value="DUF3176"/>
</dbReference>
<feature type="transmembrane region" description="Helical" evidence="2">
    <location>
        <begin position="138"/>
        <end position="159"/>
    </location>
</feature>
<dbReference type="PANTHER" id="PTHR37576:SF2">
    <property type="entry name" value="DEFECT AT LOW TEMPERATURE PROTEIN 1"/>
    <property type="match status" value="1"/>
</dbReference>
<reference evidence="3 4" key="1">
    <citation type="submission" date="2024-01" db="EMBL/GenBank/DDBJ databases">
        <title>Complete genome of Cladobotryum mycophilum ATHUM6906.</title>
        <authorList>
            <person name="Christinaki A.C."/>
            <person name="Myridakis A.I."/>
            <person name="Kouvelis V.N."/>
        </authorList>
    </citation>
    <scope>NUCLEOTIDE SEQUENCE [LARGE SCALE GENOMIC DNA]</scope>
    <source>
        <strain evidence="3 4">ATHUM6906</strain>
    </source>
</reference>
<feature type="region of interest" description="Disordered" evidence="1">
    <location>
        <begin position="1"/>
        <end position="36"/>
    </location>
</feature>
<evidence type="ECO:0000313" key="3">
    <source>
        <dbReference type="EMBL" id="KAK5994631.1"/>
    </source>
</evidence>
<keyword evidence="2" id="KW-0472">Membrane</keyword>
<comment type="caution">
    <text evidence="3">The sequence shown here is derived from an EMBL/GenBank/DDBJ whole genome shotgun (WGS) entry which is preliminary data.</text>
</comment>
<evidence type="ECO:0000313" key="4">
    <source>
        <dbReference type="Proteomes" id="UP001338125"/>
    </source>
</evidence>
<gene>
    <name evidence="3" type="ORF">PT974_05113</name>
</gene>
<evidence type="ECO:0000256" key="1">
    <source>
        <dbReference type="SAM" id="MobiDB-lite"/>
    </source>
</evidence>
<feature type="transmembrane region" description="Helical" evidence="2">
    <location>
        <begin position="101"/>
        <end position="126"/>
    </location>
</feature>
<dbReference type="EMBL" id="JAVFKD010000010">
    <property type="protein sequence ID" value="KAK5994631.1"/>
    <property type="molecule type" value="Genomic_DNA"/>
</dbReference>
<dbReference type="Proteomes" id="UP001338125">
    <property type="component" value="Unassembled WGS sequence"/>
</dbReference>
<feature type="compositionally biased region" description="Polar residues" evidence="1">
    <location>
        <begin position="1"/>
        <end position="27"/>
    </location>
</feature>
<name>A0ABR0SR29_9HYPO</name>
<proteinExistence type="predicted"/>
<keyword evidence="2" id="KW-0812">Transmembrane</keyword>
<dbReference type="PANTHER" id="PTHR37576">
    <property type="entry name" value="DEFECT AT LOW TEMPERATURE PROTEIN 1"/>
    <property type="match status" value="1"/>
</dbReference>
<dbReference type="Pfam" id="PF11374">
    <property type="entry name" value="DUF3176"/>
    <property type="match status" value="1"/>
</dbReference>
<sequence>MSSRYGSHHAQSSTTGLTQFQMYSKPSTESERYESQYERYKTAAAMNQEEINARRPLYEELPLDEMSNTGKPQFAPHVHSVPSELIQNPIGKWRPHAVRSLPWAGIGSLILALLTAVAMAVVLVAADGEATETWPTKRYPVPLAVVLAVLVAFANATLLHAHSEGVTISWWIRMLRGGDLRDTHRYWDHGSSAWKSFVELRYVNKVSLSTLVLVLLLIDGPLLQRAGTSIPVPASTLEMFRVALSTDMLNQPTAYYLSHAPEVNTMSSNFSQIVQDFANNNPIRLDLRGCNGACTATVVGAGFDVKCQSTKVPYNLNGTQTGSSTTVGAINVTTTLTFDSNTITLATLYKPSAVAVGDLVQNVCTLHIAQVKYPIQFINGTASLQPSNTATNNNTISLRYLNREVAGLGRYPSQLGGIYMGIRNMYESSVQLYAAGIFAIQGSGPMRYTYMTSNDDAVGSTRMTWTDPMPYVLDAVRELTFRTAIAFSNDTFYQPVQGIQQRTVNRYDLRGAYLGGALAIIALGAFSVAWLFNEYWLLGRRVSMSPVEIAKAFQAPMTAGASSNAGVDVILRQVGGREVKYGVVHQKFGEAASPSQTLALTSPGQVSWPLKGQYYA</sequence>
<organism evidence="3 4">
    <name type="scientific">Cladobotryum mycophilum</name>
    <dbReference type="NCBI Taxonomy" id="491253"/>
    <lineage>
        <taxon>Eukaryota</taxon>
        <taxon>Fungi</taxon>
        <taxon>Dikarya</taxon>
        <taxon>Ascomycota</taxon>
        <taxon>Pezizomycotina</taxon>
        <taxon>Sordariomycetes</taxon>
        <taxon>Hypocreomycetidae</taxon>
        <taxon>Hypocreales</taxon>
        <taxon>Hypocreaceae</taxon>
        <taxon>Cladobotryum</taxon>
    </lineage>
</organism>
<protein>
    <submittedName>
        <fullName evidence="3">Uncharacterized protein</fullName>
    </submittedName>
</protein>
<accession>A0ABR0SR29</accession>
<feature type="transmembrane region" description="Helical" evidence="2">
    <location>
        <begin position="511"/>
        <end position="532"/>
    </location>
</feature>
<keyword evidence="4" id="KW-1185">Reference proteome</keyword>